<evidence type="ECO:0000313" key="2">
    <source>
        <dbReference type="EMBL" id="CAE78096.1"/>
    </source>
</evidence>
<dbReference type="SUPFAM" id="SSF50685">
    <property type="entry name" value="Barwin-like endoglucanases"/>
    <property type="match status" value="1"/>
</dbReference>
<dbReference type="eggNOG" id="COG2821">
    <property type="taxonomic scope" value="Bacteria"/>
</dbReference>
<dbReference type="AlphaFoldDB" id="Q6MI84"/>
<evidence type="ECO:0000256" key="1">
    <source>
        <dbReference type="SAM" id="MobiDB-lite"/>
    </source>
</evidence>
<name>Q6MI84_BDEBA</name>
<gene>
    <name evidence="2" type="ordered locus">Bd3285</name>
</gene>
<proteinExistence type="predicted"/>
<dbReference type="Gene3D" id="2.40.40.10">
    <property type="entry name" value="RlpA-like domain"/>
    <property type="match status" value="1"/>
</dbReference>
<feature type="compositionally biased region" description="Acidic residues" evidence="1">
    <location>
        <begin position="191"/>
        <end position="201"/>
    </location>
</feature>
<dbReference type="CDD" id="cd22785">
    <property type="entry name" value="DPBB_MltA-like"/>
    <property type="match status" value="1"/>
</dbReference>
<dbReference type="EMBL" id="BX842655">
    <property type="protein sequence ID" value="CAE78096.1"/>
    <property type="molecule type" value="Genomic_DNA"/>
</dbReference>
<dbReference type="HOGENOM" id="CLU_768730_0_0_7"/>
<reference evidence="2 3" key="1">
    <citation type="journal article" date="2004" name="Science">
        <title>A predator unmasked: life cycle of Bdellovibrio bacteriovorus from a genomic perspective.</title>
        <authorList>
            <person name="Rendulic S."/>
            <person name="Jagtap P."/>
            <person name="Rosinus A."/>
            <person name="Eppinger M."/>
            <person name="Baar C."/>
            <person name="Lanz C."/>
            <person name="Keller H."/>
            <person name="Lambert C."/>
            <person name="Evans K.J."/>
            <person name="Goesmann A."/>
            <person name="Meyer F."/>
            <person name="Sockett R.E."/>
            <person name="Schuster S.C."/>
        </authorList>
    </citation>
    <scope>NUCLEOTIDE SEQUENCE [LARGE SCALE GENOMIC DNA]</scope>
    <source>
        <strain evidence="3">ATCC 15356 / DSM 50701 / NCIMB 9529 / HD100</strain>
    </source>
</reference>
<dbReference type="Proteomes" id="UP000008080">
    <property type="component" value="Chromosome"/>
</dbReference>
<evidence type="ECO:0008006" key="4">
    <source>
        <dbReference type="Google" id="ProtNLM"/>
    </source>
</evidence>
<dbReference type="STRING" id="264462.Bd3285"/>
<dbReference type="eggNOG" id="COG0810">
    <property type="taxonomic scope" value="Bacteria"/>
</dbReference>
<accession>Q6MI84</accession>
<keyword evidence="3" id="KW-1185">Reference proteome</keyword>
<dbReference type="KEGG" id="bba:Bd3285"/>
<dbReference type="InterPro" id="IPR036908">
    <property type="entry name" value="RlpA-like_sf"/>
</dbReference>
<feature type="region of interest" description="Disordered" evidence="1">
    <location>
        <begin position="113"/>
        <end position="210"/>
    </location>
</feature>
<feature type="compositionally biased region" description="Basic and acidic residues" evidence="1">
    <location>
        <begin position="163"/>
        <end position="179"/>
    </location>
</feature>
<organism evidence="2 3">
    <name type="scientific">Bdellovibrio bacteriovorus (strain ATCC 15356 / DSM 50701 / NCIMB 9529 / HD100)</name>
    <dbReference type="NCBI Taxonomy" id="264462"/>
    <lineage>
        <taxon>Bacteria</taxon>
        <taxon>Pseudomonadati</taxon>
        <taxon>Bdellovibrionota</taxon>
        <taxon>Bdellovibrionia</taxon>
        <taxon>Bdellovibrionales</taxon>
        <taxon>Pseudobdellovibrionaceae</taxon>
        <taxon>Bdellovibrio</taxon>
    </lineage>
</organism>
<sequence>MAPVFIGTYFRHLVFHLFKGNTKIPGFMGTLVFCARLKVRSLNMSKKHIAIPSLLAALLALSACGQMKAGVHTFHATQGTNQLPSEVNKDSYGYYGYEEAMGTDEEEVIEVIAPKKTQAPKNANATKTETVKEEAPPAETPKTPAPKPQQPKEEAPKVVTPKPETKPETKPEPKSEPKPAKPVVPEKIAEEAPENSEEEPEVPSIPRSQMVGPGVLKPTVYYFVIIDEDKSTLCPANTKRPLYGEGGKTLLKVCPKTAAACSLQGTCGVVQKGVTHTFNIIGNFQGQDRFFEIPEDGCRFGYGVRSSCLDPFYTLAADLTIYKPGEVIFIPAVVGLELPDGSKHSGYFVIRDRGHGIKGLGRFDFFTGHYSWNNAKNPFKKLGLGDVKTNIPYFRIKGDAAKQVLDYRSYPDLPRHAVTK</sequence>
<evidence type="ECO:0000313" key="3">
    <source>
        <dbReference type="Proteomes" id="UP000008080"/>
    </source>
</evidence>
<protein>
    <recommendedName>
        <fullName evidence="4">3D domain-containing protein</fullName>
    </recommendedName>
</protein>